<accession>X1AGA7</accession>
<sequence length="46" mass="5584">SPELLVRMVMDMKVPERITPKAGIYMIRFWDTLFLQKKGDKYEMYN</sequence>
<name>X1AGA7_9ZZZZ</name>
<organism evidence="1">
    <name type="scientific">marine sediment metagenome</name>
    <dbReference type="NCBI Taxonomy" id="412755"/>
    <lineage>
        <taxon>unclassified sequences</taxon>
        <taxon>metagenomes</taxon>
        <taxon>ecological metagenomes</taxon>
    </lineage>
</organism>
<gene>
    <name evidence="1" type="ORF">S01H4_31598</name>
</gene>
<dbReference type="EMBL" id="BART01016428">
    <property type="protein sequence ID" value="GAG81595.1"/>
    <property type="molecule type" value="Genomic_DNA"/>
</dbReference>
<comment type="caution">
    <text evidence="1">The sequence shown here is derived from an EMBL/GenBank/DDBJ whole genome shotgun (WGS) entry which is preliminary data.</text>
</comment>
<dbReference type="AlphaFoldDB" id="X1AGA7"/>
<proteinExistence type="predicted"/>
<evidence type="ECO:0000313" key="1">
    <source>
        <dbReference type="EMBL" id="GAG81595.1"/>
    </source>
</evidence>
<reference evidence="1" key="1">
    <citation type="journal article" date="2014" name="Front. Microbiol.">
        <title>High frequency of phylogenetically diverse reductive dehalogenase-homologous genes in deep subseafloor sedimentary metagenomes.</title>
        <authorList>
            <person name="Kawai M."/>
            <person name="Futagami T."/>
            <person name="Toyoda A."/>
            <person name="Takaki Y."/>
            <person name="Nishi S."/>
            <person name="Hori S."/>
            <person name="Arai W."/>
            <person name="Tsubouchi T."/>
            <person name="Morono Y."/>
            <person name="Uchiyama I."/>
            <person name="Ito T."/>
            <person name="Fujiyama A."/>
            <person name="Inagaki F."/>
            <person name="Takami H."/>
        </authorList>
    </citation>
    <scope>NUCLEOTIDE SEQUENCE</scope>
    <source>
        <strain evidence="1">Expedition CK06-06</strain>
    </source>
</reference>
<protein>
    <submittedName>
        <fullName evidence="1">Uncharacterized protein</fullName>
    </submittedName>
</protein>
<feature type="non-terminal residue" evidence="1">
    <location>
        <position position="1"/>
    </location>
</feature>